<comment type="caution">
    <text evidence="5">The sequence shown here is derived from an EMBL/GenBank/DDBJ whole genome shotgun (WGS) entry which is preliminary data.</text>
</comment>
<organism evidence="5">
    <name type="scientific">mine drainage metagenome</name>
    <dbReference type="NCBI Taxonomy" id="410659"/>
    <lineage>
        <taxon>unclassified sequences</taxon>
        <taxon>metagenomes</taxon>
        <taxon>ecological metagenomes</taxon>
    </lineage>
</organism>
<dbReference type="PANTHER" id="PTHR30302:SF1">
    <property type="entry name" value="HYDROGENASE 2 MATURATION PROTEASE"/>
    <property type="match status" value="1"/>
</dbReference>
<dbReference type="GO" id="GO:0008047">
    <property type="term" value="F:enzyme activator activity"/>
    <property type="evidence" value="ECO:0007669"/>
    <property type="project" value="InterPro"/>
</dbReference>
<keyword evidence="4 5" id="KW-0378">Hydrolase</keyword>
<name>A0A1J5S1J5_9ZZZZ</name>
<sequence>MKTLVLGLGNTLLRDEGVGVVATNALRARHGESEGLAFVDGGTLSFALAGIIAETDALIVLDAAELGEPPGTVRCWIGEAMDRFLGSSRQRSVHEVALLDLMALALLEDRLPPRRALIAVQPGTIAWGETLGPAVAAAVASMCEQASALIGRWRHLDRGEH</sequence>
<dbReference type="EMBL" id="MLJW01000191">
    <property type="protein sequence ID" value="OIQ94213.1"/>
    <property type="molecule type" value="Genomic_DNA"/>
</dbReference>
<dbReference type="PANTHER" id="PTHR30302">
    <property type="entry name" value="HYDROGENASE 1 MATURATION PROTEASE"/>
    <property type="match status" value="1"/>
</dbReference>
<dbReference type="Gene3D" id="3.40.50.1450">
    <property type="entry name" value="HybD-like"/>
    <property type="match status" value="1"/>
</dbReference>
<dbReference type="GO" id="GO:0016485">
    <property type="term" value="P:protein processing"/>
    <property type="evidence" value="ECO:0007669"/>
    <property type="project" value="TreeGrafter"/>
</dbReference>
<dbReference type="EC" id="3.4.23.-" evidence="5"/>
<keyword evidence="2 5" id="KW-0645">Protease</keyword>
<proteinExistence type="inferred from homology"/>
<accession>A0A1J5S1J5</accession>
<protein>
    <submittedName>
        <fullName evidence="5">Hydrogenase 1 maturation protease</fullName>
        <ecNumber evidence="5">3.4.23.-</ecNumber>
    </submittedName>
</protein>
<evidence type="ECO:0000256" key="2">
    <source>
        <dbReference type="ARBA" id="ARBA00022670"/>
    </source>
</evidence>
<keyword evidence="3" id="KW-0064">Aspartyl protease</keyword>
<evidence type="ECO:0000256" key="4">
    <source>
        <dbReference type="ARBA" id="ARBA00022801"/>
    </source>
</evidence>
<dbReference type="InterPro" id="IPR000671">
    <property type="entry name" value="Peptidase_A31"/>
</dbReference>
<evidence type="ECO:0000256" key="3">
    <source>
        <dbReference type="ARBA" id="ARBA00022750"/>
    </source>
</evidence>
<comment type="similarity">
    <text evidence="1">Belongs to the peptidase A31 family.</text>
</comment>
<dbReference type="AlphaFoldDB" id="A0A1J5S1J5"/>
<dbReference type="InterPro" id="IPR023430">
    <property type="entry name" value="Pept_HybD-like_dom_sf"/>
</dbReference>
<dbReference type="Pfam" id="PF01750">
    <property type="entry name" value="HycI"/>
    <property type="match status" value="1"/>
</dbReference>
<evidence type="ECO:0000256" key="1">
    <source>
        <dbReference type="ARBA" id="ARBA00006814"/>
    </source>
</evidence>
<dbReference type="NCBIfam" id="TIGR00072">
    <property type="entry name" value="hydrog_prot"/>
    <property type="match status" value="1"/>
</dbReference>
<dbReference type="GO" id="GO:0004190">
    <property type="term" value="F:aspartic-type endopeptidase activity"/>
    <property type="evidence" value="ECO:0007669"/>
    <property type="project" value="UniProtKB-KW"/>
</dbReference>
<reference evidence="5" key="1">
    <citation type="submission" date="2016-10" db="EMBL/GenBank/DDBJ databases">
        <title>Sequence of Gallionella enrichment culture.</title>
        <authorList>
            <person name="Poehlein A."/>
            <person name="Muehling M."/>
            <person name="Daniel R."/>
        </authorList>
    </citation>
    <scope>NUCLEOTIDE SEQUENCE</scope>
</reference>
<gene>
    <name evidence="5" type="primary">hyaD_8</name>
    <name evidence="5" type="ORF">GALL_238420</name>
</gene>
<dbReference type="PRINTS" id="PR00446">
    <property type="entry name" value="HYDRGNUPTAKE"/>
</dbReference>
<dbReference type="SUPFAM" id="SSF53163">
    <property type="entry name" value="HybD-like"/>
    <property type="match status" value="1"/>
</dbReference>
<evidence type="ECO:0000313" key="5">
    <source>
        <dbReference type="EMBL" id="OIQ94213.1"/>
    </source>
</evidence>